<dbReference type="EnsemblPlants" id="OBART06G12380.1">
    <property type="protein sequence ID" value="OBART06G12380.1"/>
    <property type="gene ID" value="OBART06G12380"/>
</dbReference>
<dbReference type="Gramene" id="OBART06G12380.1">
    <property type="protein sequence ID" value="OBART06G12380.1"/>
    <property type="gene ID" value="OBART06G12380"/>
</dbReference>
<evidence type="ECO:0000313" key="1">
    <source>
        <dbReference type="EnsemblPlants" id="OBART06G12380.1"/>
    </source>
</evidence>
<protein>
    <submittedName>
        <fullName evidence="1">Uncharacterized protein</fullName>
    </submittedName>
</protein>
<dbReference type="AlphaFoldDB" id="A0A0D3GFU4"/>
<reference evidence="1" key="2">
    <citation type="submission" date="2015-03" db="UniProtKB">
        <authorList>
            <consortium name="EnsemblPlants"/>
        </authorList>
    </citation>
    <scope>IDENTIFICATION</scope>
</reference>
<name>A0A0D3GFU4_9ORYZ</name>
<sequence length="141" mass="16184">MERGKGGREETGREDRKLEELQRTWEVRSGDKVEDSIEEIIIRWRDKGSFESNKSILIQDLFSGVDISFINPNMMDLGIGAAYEPLIVHHFGSSKEMIDEFTRTMERHMISSVGMEVLLAAEADYPLISLHLHMLSFKLVL</sequence>
<accession>A0A0D3GFU4</accession>
<keyword evidence="2" id="KW-1185">Reference proteome</keyword>
<evidence type="ECO:0000313" key="2">
    <source>
        <dbReference type="Proteomes" id="UP000026960"/>
    </source>
</evidence>
<reference evidence="1" key="1">
    <citation type="journal article" date="2009" name="Rice">
        <title>De Novo Next Generation Sequencing of Plant Genomes.</title>
        <authorList>
            <person name="Rounsley S."/>
            <person name="Marri P.R."/>
            <person name="Yu Y."/>
            <person name="He R."/>
            <person name="Sisneros N."/>
            <person name="Goicoechea J.L."/>
            <person name="Lee S.J."/>
            <person name="Angelova A."/>
            <person name="Kudrna D."/>
            <person name="Luo M."/>
            <person name="Affourtit J."/>
            <person name="Desany B."/>
            <person name="Knight J."/>
            <person name="Niazi F."/>
            <person name="Egholm M."/>
            <person name="Wing R.A."/>
        </authorList>
    </citation>
    <scope>NUCLEOTIDE SEQUENCE [LARGE SCALE GENOMIC DNA]</scope>
    <source>
        <strain evidence="1">cv. IRGC 105608</strain>
    </source>
</reference>
<dbReference type="HOGENOM" id="CLU_1828271_0_0_1"/>
<dbReference type="Proteomes" id="UP000026960">
    <property type="component" value="Chromosome 6"/>
</dbReference>
<dbReference type="PaxDb" id="65489-OBART06G12380.1"/>
<organism evidence="1">
    <name type="scientific">Oryza barthii</name>
    <dbReference type="NCBI Taxonomy" id="65489"/>
    <lineage>
        <taxon>Eukaryota</taxon>
        <taxon>Viridiplantae</taxon>
        <taxon>Streptophyta</taxon>
        <taxon>Embryophyta</taxon>
        <taxon>Tracheophyta</taxon>
        <taxon>Spermatophyta</taxon>
        <taxon>Magnoliopsida</taxon>
        <taxon>Liliopsida</taxon>
        <taxon>Poales</taxon>
        <taxon>Poaceae</taxon>
        <taxon>BOP clade</taxon>
        <taxon>Oryzoideae</taxon>
        <taxon>Oryzeae</taxon>
        <taxon>Oryzinae</taxon>
        <taxon>Oryza</taxon>
    </lineage>
</organism>
<proteinExistence type="predicted"/>